<reference evidence="1 2" key="1">
    <citation type="submission" date="2019-11" db="EMBL/GenBank/DDBJ databases">
        <title>Pedobacter petrophilus genome.</title>
        <authorList>
            <person name="Feldbauer M.J."/>
            <person name="Newman J.D."/>
        </authorList>
    </citation>
    <scope>NUCLEOTIDE SEQUENCE [LARGE SCALE GENOMIC DNA]</scope>
    <source>
        <strain evidence="1 2">LMG 29686</strain>
    </source>
</reference>
<name>A0A7K0G307_9SPHI</name>
<comment type="caution">
    <text evidence="1">The sequence shown here is derived from an EMBL/GenBank/DDBJ whole genome shotgun (WGS) entry which is preliminary data.</text>
</comment>
<dbReference type="EMBL" id="WKKH01000043">
    <property type="protein sequence ID" value="MRX78195.1"/>
    <property type="molecule type" value="Genomic_DNA"/>
</dbReference>
<proteinExistence type="predicted"/>
<dbReference type="AlphaFoldDB" id="A0A7K0G307"/>
<sequence length="54" mass="6144">MINLPIGKAAVIRGLDNFIVVDDENVLMIYPKSEEQEIKEVSKEMVARFGDQYS</sequence>
<protein>
    <submittedName>
        <fullName evidence="1">Uncharacterized protein</fullName>
    </submittedName>
</protein>
<dbReference type="OrthoDB" id="9891050at2"/>
<accession>A0A7K0G307</accession>
<organism evidence="1 2">
    <name type="scientific">Pedobacter petrophilus</name>
    <dbReference type="NCBI Taxonomy" id="1908241"/>
    <lineage>
        <taxon>Bacteria</taxon>
        <taxon>Pseudomonadati</taxon>
        <taxon>Bacteroidota</taxon>
        <taxon>Sphingobacteriia</taxon>
        <taxon>Sphingobacteriales</taxon>
        <taxon>Sphingobacteriaceae</taxon>
        <taxon>Pedobacter</taxon>
    </lineage>
</organism>
<evidence type="ECO:0000313" key="1">
    <source>
        <dbReference type="EMBL" id="MRX78195.1"/>
    </source>
</evidence>
<keyword evidence="2" id="KW-1185">Reference proteome</keyword>
<gene>
    <name evidence="1" type="ORF">GJU39_19115</name>
</gene>
<dbReference type="SUPFAM" id="SSF159283">
    <property type="entry name" value="Guanosine diphospho-D-mannose pyrophosphorylase/mannose-6-phosphate isomerase linker domain"/>
    <property type="match status" value="1"/>
</dbReference>
<dbReference type="RefSeq" id="WP_154282605.1">
    <property type="nucleotide sequence ID" value="NZ_JBHUJQ010000001.1"/>
</dbReference>
<dbReference type="InterPro" id="IPR029044">
    <property type="entry name" value="Nucleotide-diphossugar_trans"/>
</dbReference>
<dbReference type="Gene3D" id="3.90.550.10">
    <property type="entry name" value="Spore Coat Polysaccharide Biosynthesis Protein SpsA, Chain A"/>
    <property type="match status" value="1"/>
</dbReference>
<dbReference type="Proteomes" id="UP000487757">
    <property type="component" value="Unassembled WGS sequence"/>
</dbReference>
<evidence type="ECO:0000313" key="2">
    <source>
        <dbReference type="Proteomes" id="UP000487757"/>
    </source>
</evidence>